<dbReference type="RefSeq" id="WP_098108347.1">
    <property type="nucleotide sequence ID" value="NZ_BMLK01000016.1"/>
</dbReference>
<name>A0ABQ2JRT4_9SPHN</name>
<accession>A0ABQ2JRT4</accession>
<comment type="caution">
    <text evidence="1">The sequence shown here is derived from an EMBL/GenBank/DDBJ whole genome shotgun (WGS) entry which is preliminary data.</text>
</comment>
<protein>
    <submittedName>
        <fullName evidence="1">Uncharacterized protein</fullName>
    </submittedName>
</protein>
<evidence type="ECO:0000313" key="1">
    <source>
        <dbReference type="EMBL" id="GGN55346.1"/>
    </source>
</evidence>
<dbReference type="Proteomes" id="UP000605099">
    <property type="component" value="Unassembled WGS sequence"/>
</dbReference>
<reference evidence="2" key="1">
    <citation type="journal article" date="2019" name="Int. J. Syst. Evol. Microbiol.">
        <title>The Global Catalogue of Microorganisms (GCM) 10K type strain sequencing project: providing services to taxonomists for standard genome sequencing and annotation.</title>
        <authorList>
            <consortium name="The Broad Institute Genomics Platform"/>
            <consortium name="The Broad Institute Genome Sequencing Center for Infectious Disease"/>
            <person name="Wu L."/>
            <person name="Ma J."/>
        </authorList>
    </citation>
    <scope>NUCLEOTIDE SEQUENCE [LARGE SCALE GENOMIC DNA]</scope>
    <source>
        <strain evidence="2">CGMCC 1.6784</strain>
    </source>
</reference>
<keyword evidence="2" id="KW-1185">Reference proteome</keyword>
<proteinExistence type="predicted"/>
<dbReference type="EMBL" id="BMLK01000016">
    <property type="protein sequence ID" value="GGN55346.1"/>
    <property type="molecule type" value="Genomic_DNA"/>
</dbReference>
<organism evidence="1 2">
    <name type="scientific">Novosphingobium indicum</name>
    <dbReference type="NCBI Taxonomy" id="462949"/>
    <lineage>
        <taxon>Bacteria</taxon>
        <taxon>Pseudomonadati</taxon>
        <taxon>Pseudomonadota</taxon>
        <taxon>Alphaproteobacteria</taxon>
        <taxon>Sphingomonadales</taxon>
        <taxon>Sphingomonadaceae</taxon>
        <taxon>Novosphingobium</taxon>
    </lineage>
</organism>
<sequence>MTEAMMPTDKPLNFYLDLRRRLLAGEFAAEKRLVTKQFSAESGLSNSAILGVLNALATDGYLRKQHKSFSPVLWTPCMIEAGVDRLEIFVEICCTRLLRESGHRLAKFVQLAGEMNAWAFSDERYYLKSMECLAVLFGAGERRTIGEVANRLLPQAFFRILWNLLADAGGLLWLRELRSASGFCLPDGRLDLIAIWLSVRASITEVLLGGEEIILDRSRIADHNRVREADLRARTLPLVHLAHPIMLPLVETGDAAQAYVVSASV</sequence>
<gene>
    <name evidence="1" type="ORF">GCM10011349_31880</name>
</gene>
<evidence type="ECO:0000313" key="2">
    <source>
        <dbReference type="Proteomes" id="UP000605099"/>
    </source>
</evidence>